<comment type="pathway">
    <text evidence="1">Siderophore biosynthesis.</text>
</comment>
<evidence type="ECO:0000313" key="5">
    <source>
        <dbReference type="EMBL" id="XBO70062.1"/>
    </source>
</evidence>
<dbReference type="AlphaFoldDB" id="A0AAU7KF21"/>
<dbReference type="GO" id="GO:0019290">
    <property type="term" value="P:siderophore biosynthetic process"/>
    <property type="evidence" value="ECO:0007669"/>
    <property type="project" value="InterPro"/>
</dbReference>
<dbReference type="GO" id="GO:0016881">
    <property type="term" value="F:acid-amino acid ligase activity"/>
    <property type="evidence" value="ECO:0007669"/>
    <property type="project" value="UniProtKB-ARBA"/>
</dbReference>
<accession>A0AAU7KF21</accession>
<reference evidence="5" key="1">
    <citation type="submission" date="2022-06" db="EMBL/GenBank/DDBJ databases">
        <title>A novel DMS-producing enzyme.</title>
        <authorList>
            <person name="Zhang Y."/>
        </authorList>
    </citation>
    <scope>NUCLEOTIDE SEQUENCE</scope>
    <source>
        <strain evidence="5">RT37</strain>
    </source>
</reference>
<dbReference type="Gene3D" id="1.10.510.40">
    <property type="match status" value="1"/>
</dbReference>
<organism evidence="5">
    <name type="scientific">Halomonas sp. RT37</name>
    <dbReference type="NCBI Taxonomy" id="2950872"/>
    <lineage>
        <taxon>Bacteria</taxon>
        <taxon>Pseudomonadati</taxon>
        <taxon>Pseudomonadota</taxon>
        <taxon>Gammaproteobacteria</taxon>
        <taxon>Oceanospirillales</taxon>
        <taxon>Halomonadaceae</taxon>
        <taxon>Halomonas</taxon>
    </lineage>
</organism>
<dbReference type="InterPro" id="IPR022770">
    <property type="entry name" value="IucA/IucC-like_C"/>
</dbReference>
<feature type="domain" description="Aerobactin siderophore biosynthesis IucA/IucC N-terminal" evidence="3">
    <location>
        <begin position="174"/>
        <end position="445"/>
    </location>
</feature>
<evidence type="ECO:0000259" key="4">
    <source>
        <dbReference type="Pfam" id="PF06276"/>
    </source>
</evidence>
<dbReference type="PANTHER" id="PTHR34384">
    <property type="entry name" value="L-2,3-DIAMINOPROPANOATE--CITRATE LIGASE"/>
    <property type="match status" value="1"/>
</dbReference>
<feature type="region of interest" description="Disordered" evidence="2">
    <location>
        <begin position="679"/>
        <end position="702"/>
    </location>
</feature>
<dbReference type="RefSeq" id="WP_348826949.1">
    <property type="nucleotide sequence ID" value="NZ_CP098827.1"/>
</dbReference>
<evidence type="ECO:0000259" key="3">
    <source>
        <dbReference type="Pfam" id="PF04183"/>
    </source>
</evidence>
<protein>
    <submittedName>
        <fullName evidence="5">AcsA protein</fullName>
    </submittedName>
</protein>
<sequence length="702" mass="76022">MASFDSVSSPVPSPQARRLASEQILQSLVDGLLVEGILEIDSLAGDDGDARSFAAELFGDDTLVAHPGARLWRQERAQGASQKTSLVMLLEPGIAQDWQKVPGTPVLALDGGAPAPLDPVAVMRRVFGGDEQALTPGQRVFLDALEDSLWQATASMAHGVDTRHLASLGTLEHFTILEQWASLLDRPYHPTAKAKQGLSAAEYRAYMAEFANPVELYWVAVARHRLTHGAGVGGLEAGAASGADRATAGARSGGDRASVHLEQPADWLLAAEERQALDDEMRAKGIADSHLALPVHPWQHDHALPKWLAEDFAAGHCITLEARAGRWWPTSSLRSLLPAAPSSDGAAYSLKLPMAIHSLGASRYLPAVKMINGDLSARLLAEAKQRDPLLASALHLCDEGKWWAYLPEDASLFDEAPRHLSAMVRSYPQALLEQAGTQLVPMATLGTPLPMVGASGPARTSAHHVFDDWMALRGMEAGAANARTLFGELCARFFEINLRMLRLGMLAEVHGQNAVLVVRQGRVEGLLLRDHDSLRINVGQLERHGMQDPCYRIKPGHANTLYHDSQEALLFWLQTLAIQVNLRAIIDTLAGHYGLCQRALWRDLTVQLEAQLDAVPFDAAERNVLKSALFERERWPYKRLIAPIIERAGGPGSMPFGVSETVNPLRACQGELTHQNAEATAGVEQGVGTAGEADRLGTLQQA</sequence>
<dbReference type="EMBL" id="CP098827">
    <property type="protein sequence ID" value="XBO70062.1"/>
    <property type="molecule type" value="Genomic_DNA"/>
</dbReference>
<proteinExistence type="predicted"/>
<dbReference type="Pfam" id="PF04183">
    <property type="entry name" value="IucA_IucC"/>
    <property type="match status" value="1"/>
</dbReference>
<dbReference type="Pfam" id="PF06276">
    <property type="entry name" value="FhuF"/>
    <property type="match status" value="1"/>
</dbReference>
<evidence type="ECO:0000256" key="1">
    <source>
        <dbReference type="ARBA" id="ARBA00004924"/>
    </source>
</evidence>
<dbReference type="PANTHER" id="PTHR34384:SF6">
    <property type="entry name" value="STAPHYLOFERRIN B SYNTHASE"/>
    <property type="match status" value="1"/>
</dbReference>
<name>A0AAU7KF21_9GAMM</name>
<dbReference type="InterPro" id="IPR007310">
    <property type="entry name" value="Aerobactin_biosyn_IucA/IucC_N"/>
</dbReference>
<feature type="domain" description="Aerobactin siderophore biosynthesis IucA/IucC-like C-terminal" evidence="4">
    <location>
        <begin position="500"/>
        <end position="638"/>
    </location>
</feature>
<gene>
    <name evidence="5" type="ORF">NFG58_15735</name>
</gene>
<dbReference type="InterPro" id="IPR037455">
    <property type="entry name" value="LucA/IucC-like"/>
</dbReference>
<evidence type="ECO:0000256" key="2">
    <source>
        <dbReference type="SAM" id="MobiDB-lite"/>
    </source>
</evidence>